<sequence>MLECLITTCSYPSPAYAEDFRLRTLTVEQPVDNRLTRQRNKAPSHGAPVSFMVHFSTEAGDADGDEIG</sequence>
<gene>
    <name evidence="1" type="ORF">Tci_926970</name>
</gene>
<proteinExistence type="predicted"/>
<protein>
    <submittedName>
        <fullName evidence="1">Uncharacterized protein</fullName>
    </submittedName>
</protein>
<dbReference type="AlphaFoldDB" id="A0A699XDT8"/>
<accession>A0A699XDT8</accession>
<organism evidence="1">
    <name type="scientific">Tanacetum cinerariifolium</name>
    <name type="common">Dalmatian daisy</name>
    <name type="synonym">Chrysanthemum cinerariifolium</name>
    <dbReference type="NCBI Taxonomy" id="118510"/>
    <lineage>
        <taxon>Eukaryota</taxon>
        <taxon>Viridiplantae</taxon>
        <taxon>Streptophyta</taxon>
        <taxon>Embryophyta</taxon>
        <taxon>Tracheophyta</taxon>
        <taxon>Spermatophyta</taxon>
        <taxon>Magnoliopsida</taxon>
        <taxon>eudicotyledons</taxon>
        <taxon>Gunneridae</taxon>
        <taxon>Pentapetalae</taxon>
        <taxon>asterids</taxon>
        <taxon>campanulids</taxon>
        <taxon>Asterales</taxon>
        <taxon>Asteraceae</taxon>
        <taxon>Asteroideae</taxon>
        <taxon>Anthemideae</taxon>
        <taxon>Anthemidinae</taxon>
        <taxon>Tanacetum</taxon>
    </lineage>
</organism>
<evidence type="ECO:0000313" key="1">
    <source>
        <dbReference type="EMBL" id="GFD55001.1"/>
    </source>
</evidence>
<dbReference type="EMBL" id="BKCJ011812855">
    <property type="protein sequence ID" value="GFD55001.1"/>
    <property type="molecule type" value="Genomic_DNA"/>
</dbReference>
<feature type="non-terminal residue" evidence="1">
    <location>
        <position position="68"/>
    </location>
</feature>
<comment type="caution">
    <text evidence="1">The sequence shown here is derived from an EMBL/GenBank/DDBJ whole genome shotgun (WGS) entry which is preliminary data.</text>
</comment>
<name>A0A699XDT8_TANCI</name>
<reference evidence="1" key="1">
    <citation type="journal article" date="2019" name="Sci. Rep.">
        <title>Draft genome of Tanacetum cinerariifolium, the natural source of mosquito coil.</title>
        <authorList>
            <person name="Yamashiro T."/>
            <person name="Shiraishi A."/>
            <person name="Satake H."/>
            <person name="Nakayama K."/>
        </authorList>
    </citation>
    <scope>NUCLEOTIDE SEQUENCE</scope>
</reference>